<comment type="caution">
    <text evidence="2">The sequence shown here is derived from an EMBL/GenBank/DDBJ whole genome shotgun (WGS) entry which is preliminary data.</text>
</comment>
<dbReference type="InterPro" id="IPR001437">
    <property type="entry name" value="Tscrpt_elong_fac_GreA/B_C"/>
</dbReference>
<dbReference type="Pfam" id="PF01272">
    <property type="entry name" value="GreA_GreB"/>
    <property type="match status" value="1"/>
</dbReference>
<dbReference type="InterPro" id="IPR036953">
    <property type="entry name" value="GreA/GreB_C_sf"/>
</dbReference>
<evidence type="ECO:0000259" key="1">
    <source>
        <dbReference type="Pfam" id="PF01272"/>
    </source>
</evidence>
<evidence type="ECO:0000313" key="2">
    <source>
        <dbReference type="EMBL" id="OGY44615.1"/>
    </source>
</evidence>
<dbReference type="GO" id="GO:0003677">
    <property type="term" value="F:DNA binding"/>
    <property type="evidence" value="ECO:0007669"/>
    <property type="project" value="InterPro"/>
</dbReference>
<gene>
    <name evidence="2" type="ORF">A2731_00940</name>
</gene>
<dbReference type="GO" id="GO:0032784">
    <property type="term" value="P:regulation of DNA-templated transcription elongation"/>
    <property type="evidence" value="ECO:0007669"/>
    <property type="project" value="InterPro"/>
</dbReference>
<sequence length="102" mass="11006">MKDLKILRPAAGGAQNDKLNGIRTMLKKSKKIGIGDKVLVVINNEAKELEIVDLPQGDPAKGIISWLSPIAQAILGKGYPEKVTVKLPNGKTLDCQLVRLAH</sequence>
<dbReference type="EMBL" id="MHIC01000026">
    <property type="protein sequence ID" value="OGY44615.1"/>
    <property type="molecule type" value="Genomic_DNA"/>
</dbReference>
<reference evidence="2 3" key="1">
    <citation type="journal article" date="2016" name="Nat. Commun.">
        <title>Thousands of microbial genomes shed light on interconnected biogeochemical processes in an aquifer system.</title>
        <authorList>
            <person name="Anantharaman K."/>
            <person name="Brown C.T."/>
            <person name="Hug L.A."/>
            <person name="Sharon I."/>
            <person name="Castelle C.J."/>
            <person name="Probst A.J."/>
            <person name="Thomas B.C."/>
            <person name="Singh A."/>
            <person name="Wilkins M.J."/>
            <person name="Karaoz U."/>
            <person name="Brodie E.L."/>
            <person name="Williams K.H."/>
            <person name="Hubbard S.S."/>
            <person name="Banfield J.F."/>
        </authorList>
    </citation>
    <scope>NUCLEOTIDE SEQUENCE [LARGE SCALE GENOMIC DNA]</scope>
</reference>
<feature type="domain" description="Transcription elongation factor GreA/GreB C-terminal" evidence="1">
    <location>
        <begin position="29"/>
        <end position="91"/>
    </location>
</feature>
<dbReference type="Gene3D" id="3.10.50.30">
    <property type="entry name" value="Transcription elongation factor, GreA/GreB, C-terminal domain"/>
    <property type="match status" value="1"/>
</dbReference>
<dbReference type="Proteomes" id="UP000176241">
    <property type="component" value="Unassembled WGS sequence"/>
</dbReference>
<evidence type="ECO:0000313" key="3">
    <source>
        <dbReference type="Proteomes" id="UP000176241"/>
    </source>
</evidence>
<name>A0A1G1XWY9_9BACT</name>
<organism evidence="2 3">
    <name type="scientific">Candidatus Buchananbacteria bacterium RIFCSPHIGHO2_01_FULL_39_8</name>
    <dbReference type="NCBI Taxonomy" id="1797533"/>
    <lineage>
        <taxon>Bacteria</taxon>
        <taxon>Candidatus Buchananiibacteriota</taxon>
    </lineage>
</organism>
<dbReference type="SUPFAM" id="SSF54534">
    <property type="entry name" value="FKBP-like"/>
    <property type="match status" value="1"/>
</dbReference>
<proteinExistence type="predicted"/>
<protein>
    <recommendedName>
        <fullName evidence="1">Transcription elongation factor GreA/GreB C-terminal domain-containing protein</fullName>
    </recommendedName>
</protein>
<dbReference type="AlphaFoldDB" id="A0A1G1XWY9"/>
<accession>A0A1G1XWY9</accession>